<keyword evidence="5" id="KW-1185">Reference proteome</keyword>
<evidence type="ECO:0000259" key="3">
    <source>
        <dbReference type="Pfam" id="PF01757"/>
    </source>
</evidence>
<organism evidence="4 5">
    <name type="scientific">Quadrisphaera setariae</name>
    <dbReference type="NCBI Taxonomy" id="2593304"/>
    <lineage>
        <taxon>Bacteria</taxon>
        <taxon>Bacillati</taxon>
        <taxon>Actinomycetota</taxon>
        <taxon>Actinomycetes</taxon>
        <taxon>Kineosporiales</taxon>
        <taxon>Kineosporiaceae</taxon>
        <taxon>Quadrisphaera</taxon>
    </lineage>
</organism>
<dbReference type="PANTHER" id="PTHR23028:SF53">
    <property type="entry name" value="ACYL_TRANSF_3 DOMAIN-CONTAINING PROTEIN"/>
    <property type="match status" value="1"/>
</dbReference>
<dbReference type="AlphaFoldDB" id="A0A5C8ZEP1"/>
<feature type="transmembrane region" description="Helical" evidence="2">
    <location>
        <begin position="335"/>
        <end position="355"/>
    </location>
</feature>
<dbReference type="GO" id="GO:0016020">
    <property type="term" value="C:membrane"/>
    <property type="evidence" value="ECO:0007669"/>
    <property type="project" value="TreeGrafter"/>
</dbReference>
<evidence type="ECO:0000256" key="2">
    <source>
        <dbReference type="SAM" id="Phobius"/>
    </source>
</evidence>
<dbReference type="InterPro" id="IPR002656">
    <property type="entry name" value="Acyl_transf_3_dom"/>
</dbReference>
<evidence type="ECO:0000313" key="4">
    <source>
        <dbReference type="EMBL" id="TXR56287.1"/>
    </source>
</evidence>
<dbReference type="RefSeq" id="WP_147926080.1">
    <property type="nucleotide sequence ID" value="NZ_VKAC01000005.1"/>
</dbReference>
<gene>
    <name evidence="4" type="ORF">FMM08_09180</name>
</gene>
<evidence type="ECO:0000256" key="1">
    <source>
        <dbReference type="SAM" id="MobiDB-lite"/>
    </source>
</evidence>
<dbReference type="OrthoDB" id="5242306at2"/>
<feature type="transmembrane region" description="Helical" evidence="2">
    <location>
        <begin position="206"/>
        <end position="222"/>
    </location>
</feature>
<dbReference type="GO" id="GO:0009103">
    <property type="term" value="P:lipopolysaccharide biosynthetic process"/>
    <property type="evidence" value="ECO:0007669"/>
    <property type="project" value="TreeGrafter"/>
</dbReference>
<feature type="transmembrane region" description="Helical" evidence="2">
    <location>
        <begin position="107"/>
        <end position="131"/>
    </location>
</feature>
<dbReference type="InterPro" id="IPR050879">
    <property type="entry name" value="Acyltransferase_3"/>
</dbReference>
<feature type="transmembrane region" description="Helical" evidence="2">
    <location>
        <begin position="312"/>
        <end position="329"/>
    </location>
</feature>
<comment type="caution">
    <text evidence="4">The sequence shown here is derived from an EMBL/GenBank/DDBJ whole genome shotgun (WGS) entry which is preliminary data.</text>
</comment>
<feature type="transmembrane region" description="Helical" evidence="2">
    <location>
        <begin position="234"/>
        <end position="252"/>
    </location>
</feature>
<keyword evidence="2" id="KW-1133">Transmembrane helix</keyword>
<proteinExistence type="predicted"/>
<dbReference type="Pfam" id="PF01757">
    <property type="entry name" value="Acyl_transf_3"/>
    <property type="match status" value="1"/>
</dbReference>
<keyword evidence="2" id="KW-0472">Membrane</keyword>
<accession>A0A5C8ZEP1</accession>
<dbReference type="EMBL" id="VKAC01000005">
    <property type="protein sequence ID" value="TXR56287.1"/>
    <property type="molecule type" value="Genomic_DNA"/>
</dbReference>
<feature type="domain" description="Acyltransferase 3" evidence="3">
    <location>
        <begin position="39"/>
        <end position="351"/>
    </location>
</feature>
<reference evidence="4 5" key="1">
    <citation type="submission" date="2019-07" db="EMBL/GenBank/DDBJ databases">
        <title>Quadrisphaera sp. strain DD2A genome sequencing and assembly.</title>
        <authorList>
            <person name="Kim I."/>
        </authorList>
    </citation>
    <scope>NUCLEOTIDE SEQUENCE [LARGE SCALE GENOMIC DNA]</scope>
    <source>
        <strain evidence="4 5">DD2A</strain>
    </source>
</reference>
<feature type="transmembrane region" description="Helical" evidence="2">
    <location>
        <begin position="182"/>
        <end position="201"/>
    </location>
</feature>
<name>A0A5C8ZEP1_9ACTN</name>
<dbReference type="PANTHER" id="PTHR23028">
    <property type="entry name" value="ACETYLTRANSFERASE"/>
    <property type="match status" value="1"/>
</dbReference>
<feature type="transmembrane region" description="Helical" evidence="2">
    <location>
        <begin position="282"/>
        <end position="300"/>
    </location>
</feature>
<dbReference type="Proteomes" id="UP000321234">
    <property type="component" value="Unassembled WGS sequence"/>
</dbReference>
<feature type="transmembrane region" description="Helical" evidence="2">
    <location>
        <begin position="42"/>
        <end position="63"/>
    </location>
</feature>
<keyword evidence="4" id="KW-0808">Transferase</keyword>
<keyword evidence="4" id="KW-0012">Acyltransferase</keyword>
<feature type="compositionally biased region" description="Low complexity" evidence="1">
    <location>
        <begin position="1"/>
        <end position="27"/>
    </location>
</feature>
<sequence>MTAPAAPRASTASTAGAPAGAPAGRPRTLAQAYDPRSNAFDLLRLVLAGTVAVTHVMQLALGWQPTIGRTEVGGLAVDGFFVLSGFLITASWLRLRSPGRFAWHRALRILPGFWACLLVTAVVVAPLLAVLGGGSPAAVLTGPGSATTYVLHNAGLFMAQFGIAGLPASTPDPVVNGSLWTLFYEALCYAAVAGLGVLGLLRHRPLLVVAGVAALQLATAAQEATGAQLLPGENLSRLLLLFALGAAAHLVADRVPVTPVVLAAAGASVVAGLLLLDDYRALGAPGFALLLLATAARLPWRPRLRRDLSYGAYVWHWPVALIVLSTPLAGAPVVVVVLAVLAATALVALASWHLVEAPAMRLKGVPSPLRRDPSGIPSGRRRLIG</sequence>
<dbReference type="GO" id="GO:0016747">
    <property type="term" value="F:acyltransferase activity, transferring groups other than amino-acyl groups"/>
    <property type="evidence" value="ECO:0007669"/>
    <property type="project" value="InterPro"/>
</dbReference>
<keyword evidence="2" id="KW-0812">Transmembrane</keyword>
<feature type="transmembrane region" description="Helical" evidence="2">
    <location>
        <begin position="75"/>
        <end position="95"/>
    </location>
</feature>
<evidence type="ECO:0000313" key="5">
    <source>
        <dbReference type="Proteomes" id="UP000321234"/>
    </source>
</evidence>
<feature type="transmembrane region" description="Helical" evidence="2">
    <location>
        <begin position="259"/>
        <end position="276"/>
    </location>
</feature>
<protein>
    <submittedName>
        <fullName evidence="4">Acyltransferase</fullName>
    </submittedName>
</protein>
<feature type="region of interest" description="Disordered" evidence="1">
    <location>
        <begin position="1"/>
        <end position="28"/>
    </location>
</feature>